<proteinExistence type="predicted"/>
<dbReference type="Pfam" id="PF14014">
    <property type="entry name" value="DUF4230"/>
    <property type="match status" value="1"/>
</dbReference>
<reference evidence="2" key="1">
    <citation type="submission" date="2016-10" db="EMBL/GenBank/DDBJ databases">
        <authorList>
            <person name="Varghese N."/>
            <person name="Submissions S."/>
        </authorList>
    </citation>
    <scope>NUCLEOTIDE SEQUENCE [LARGE SCALE GENOMIC DNA]</scope>
    <source>
        <strain evidence="2">DSM 28881</strain>
    </source>
</reference>
<organism evidence="1 2">
    <name type="scientific">Olleya namhaensis</name>
    <dbReference type="NCBI Taxonomy" id="1144750"/>
    <lineage>
        <taxon>Bacteria</taxon>
        <taxon>Pseudomonadati</taxon>
        <taxon>Bacteroidota</taxon>
        <taxon>Flavobacteriia</taxon>
        <taxon>Flavobacteriales</taxon>
        <taxon>Flavobacteriaceae</taxon>
    </lineage>
</organism>
<name>A0A1I3KSP6_9FLAO</name>
<evidence type="ECO:0008006" key="3">
    <source>
        <dbReference type="Google" id="ProtNLM"/>
    </source>
</evidence>
<accession>A0A1I3KSP6</accession>
<dbReference type="RefSeq" id="WP_090837567.1">
    <property type="nucleotide sequence ID" value="NZ_FORM01000002.1"/>
</dbReference>
<dbReference type="AlphaFoldDB" id="A0A1I3KSP6"/>
<evidence type="ECO:0000313" key="2">
    <source>
        <dbReference type="Proteomes" id="UP000199559"/>
    </source>
</evidence>
<gene>
    <name evidence="1" type="ORF">SAMN05443431_102105</name>
</gene>
<sequence length="203" mass="23253">MRKIIIGIVIAFVLSFVLKKCTEGSADRTVIREHSALIQKQINNVGKLIVTEGYFSDAYSYKSSKALFANLTSDKQALVIVNAEVTVGYDLSKIEYQIDSVNKVLKITKIPKEELKIYPKLEYYDVESGYLNAFNHDDYNKIQETVTARIRKKVEASNLRINAKNRLVSELSKFYILTNSLGWTLQYNDSKIDNEDRLEILKL</sequence>
<keyword evidence="2" id="KW-1185">Reference proteome</keyword>
<evidence type="ECO:0000313" key="1">
    <source>
        <dbReference type="EMBL" id="SFI75539.1"/>
    </source>
</evidence>
<dbReference type="EMBL" id="FORM01000002">
    <property type="protein sequence ID" value="SFI75539.1"/>
    <property type="molecule type" value="Genomic_DNA"/>
</dbReference>
<dbReference type="InterPro" id="IPR025324">
    <property type="entry name" value="DUF4230"/>
</dbReference>
<dbReference type="Proteomes" id="UP000199559">
    <property type="component" value="Unassembled WGS sequence"/>
</dbReference>
<protein>
    <recommendedName>
        <fullName evidence="3">DUF4230 domain-containing protein</fullName>
    </recommendedName>
</protein>
<dbReference type="STRING" id="1144750.SAMN05443431_102105"/>